<evidence type="ECO:0000313" key="2">
    <source>
        <dbReference type="EMBL" id="HFT93289.1"/>
    </source>
</evidence>
<organism evidence="2">
    <name type="scientific">Leptospirillum ferriphilum</name>
    <dbReference type="NCBI Taxonomy" id="178606"/>
    <lineage>
        <taxon>Bacteria</taxon>
        <taxon>Pseudomonadati</taxon>
        <taxon>Nitrospirota</taxon>
        <taxon>Nitrospiria</taxon>
        <taxon>Nitrospirales</taxon>
        <taxon>Nitrospiraceae</taxon>
        <taxon>Leptospirillum</taxon>
    </lineage>
</organism>
<name>A0A7C3QUW2_9BACT</name>
<keyword evidence="1" id="KW-0472">Membrane</keyword>
<proteinExistence type="predicted"/>
<keyword evidence="1" id="KW-0812">Transmembrane</keyword>
<accession>A0A7C3QUW2</accession>
<gene>
    <name evidence="2" type="ORF">ENX03_05005</name>
</gene>
<evidence type="ECO:0000256" key="1">
    <source>
        <dbReference type="SAM" id="Phobius"/>
    </source>
</evidence>
<feature type="transmembrane region" description="Helical" evidence="1">
    <location>
        <begin position="35"/>
        <end position="57"/>
    </location>
</feature>
<protein>
    <recommendedName>
        <fullName evidence="3">Cache domain-containing protein</fullName>
    </recommendedName>
</protein>
<comment type="caution">
    <text evidence="2">The sequence shown here is derived from an EMBL/GenBank/DDBJ whole genome shotgun (WGS) entry which is preliminary data.</text>
</comment>
<sequence>MTEPVDDIRAVHVNPDLPEGPVARSSGRKATLWRWNVALVIFLMMIIPSSIMVVLYYREVMATYYVTRNPLPKSARDMASGISRVMVQDIRDTMLLGKSLSESVIKGSAREIHADLGKYATTGTLGHFAGWAVYGLDGNRLGEYDYRNLAPYEKETERLLERLRKNGGPALFSSPIFNQANRITILLLAVPILKAGQTSADKPMGYLVGAENLSGFMYPYLYTPRKQGAPGLSYIASSGGHILASSNNLLIGERMDGIGLGHVLDRFHQGVSGGFKASVKGDRYMFGSALMSDLQGLSTHSWFVVLQAPEDVVMAKARRMRFIMDLVAFVVAPVLFSVDCFFLFRSLRSST</sequence>
<keyword evidence="1" id="KW-1133">Transmembrane helix</keyword>
<dbReference type="AlphaFoldDB" id="A0A7C3QUW2"/>
<dbReference type="EMBL" id="DTMM01000096">
    <property type="protein sequence ID" value="HFT93289.1"/>
    <property type="molecule type" value="Genomic_DNA"/>
</dbReference>
<reference evidence="2" key="1">
    <citation type="journal article" date="2020" name="mSystems">
        <title>Genome- and Community-Level Interaction Insights into Carbon Utilization and Element Cycling Functions of Hydrothermarchaeota in Hydrothermal Sediment.</title>
        <authorList>
            <person name="Zhou Z."/>
            <person name="Liu Y."/>
            <person name="Xu W."/>
            <person name="Pan J."/>
            <person name="Luo Z.H."/>
            <person name="Li M."/>
        </authorList>
    </citation>
    <scope>NUCLEOTIDE SEQUENCE [LARGE SCALE GENOMIC DNA]</scope>
    <source>
        <strain evidence="2">SpSt-902</strain>
    </source>
</reference>
<evidence type="ECO:0008006" key="3">
    <source>
        <dbReference type="Google" id="ProtNLM"/>
    </source>
</evidence>
<feature type="transmembrane region" description="Helical" evidence="1">
    <location>
        <begin position="322"/>
        <end position="344"/>
    </location>
</feature>